<dbReference type="InterPro" id="IPR050584">
    <property type="entry name" value="Cholesterol_7-desaturase"/>
</dbReference>
<evidence type="ECO:0000256" key="11">
    <source>
        <dbReference type="ARBA" id="ARBA00023136"/>
    </source>
</evidence>
<feature type="domain" description="Rieske" evidence="19">
    <location>
        <begin position="421"/>
        <end position="519"/>
    </location>
</feature>
<feature type="transmembrane region" description="Helical" evidence="18">
    <location>
        <begin position="244"/>
        <end position="264"/>
    </location>
</feature>
<name>A0A7S2SU68_9STRA</name>
<dbReference type="GO" id="GO:0008203">
    <property type="term" value="P:cholesterol metabolic process"/>
    <property type="evidence" value="ECO:0007669"/>
    <property type="project" value="InterPro"/>
</dbReference>
<sequence length="757" mass="84000">MARYPLLRDRRLLVSAALLVAVEFPALNAINSVTAHAVPLAWVFGGLLLTAFLAAAVDLQRALAMFFAPAEDSAPGNTGAAGEHQREQLKQAVTQPKVLRKQGFATAVDPNPRWEFFIMMNWLVSASFLFMMCYLASRLYDTRRVHLAAGHVSTSLERGWSLGATVEWDMLICLLGSFLSLTYLIGFFGVSLIVQDLAEPASPASGSGPTASPQSMRFSLVGSTVPPLYYAAVVWSVLSMDTSWMVRWAVGVVAVCFTIAYLLALSHRLFATSGEEAVESEAIKADDQSPSASRKKAPVELEAEAPVSGNRPVEEEAAARALYTRMQAKDPAEFQRRRLVALAAMALPPLVAALRAAPLSPGARRVAAVAVAAFYALPALFCSAIAWLSERIWFRPAPPEDPKRSARRLQSYQFAYPNGWYRLLNSDELAPGQVKHVMALGREFAVFRTACREKRAAVLDAHCPHLGANLAVGGKVVGDCIECPFHHWAFAGDGKCVHIPYIDKSATIPSTATTGRPWHVCEYYGQVLVWYHSKAMAPTYYPPEQPELSQGQFVYSGTFSTAVNMHIQEFSENACDFQHFDPLHGAMHIPFTPYTVPGLRINHRPGWESGKQQENSHMSWFYDGADLQFCGVDLPRTAASATISFVGPGGLVFFKFETEIGNIIMFQCHTPTAPLRQEVQFRWFADRSMPELLVFYVVGQWISQWRNDLDVWENKLFARKPILVKGDGPMQLQRRWFKQFYDDSSEQVQGSADNLKW</sequence>
<keyword evidence="8" id="KW-0560">Oxidoreductase</keyword>
<dbReference type="GO" id="GO:0005737">
    <property type="term" value="C:cytoplasm"/>
    <property type="evidence" value="ECO:0007669"/>
    <property type="project" value="TreeGrafter"/>
</dbReference>
<comment type="cofactor">
    <cofactor evidence="1">
        <name>Fe cation</name>
        <dbReference type="ChEBI" id="CHEBI:24875"/>
    </cofactor>
</comment>
<keyword evidence="7 18" id="KW-1133">Transmembrane helix</keyword>
<evidence type="ECO:0000256" key="3">
    <source>
        <dbReference type="ARBA" id="ARBA00004972"/>
    </source>
</evidence>
<dbReference type="AlphaFoldDB" id="A0A7S2SU68"/>
<dbReference type="InterPro" id="IPR036922">
    <property type="entry name" value="Rieske_2Fe-2S_sf"/>
</dbReference>
<dbReference type="Gene3D" id="3.90.380.10">
    <property type="entry name" value="Naphthalene 1,2-dioxygenase Alpha Subunit, Chain A, domain 1"/>
    <property type="match status" value="1"/>
</dbReference>
<evidence type="ECO:0000256" key="5">
    <source>
        <dbReference type="ARBA" id="ARBA00022714"/>
    </source>
</evidence>
<dbReference type="Pfam" id="PF19298">
    <property type="entry name" value="KshA_C"/>
    <property type="match status" value="1"/>
</dbReference>
<evidence type="ECO:0000256" key="2">
    <source>
        <dbReference type="ARBA" id="ARBA00004370"/>
    </source>
</evidence>
<keyword evidence="11 18" id="KW-0472">Membrane</keyword>
<dbReference type="EC" id="1.14.19.21" evidence="14"/>
<feature type="transmembrane region" description="Helical" evidence="18">
    <location>
        <begin position="339"/>
        <end position="360"/>
    </location>
</feature>
<accession>A0A7S2SU68</accession>
<dbReference type="CDD" id="cd03469">
    <property type="entry name" value="Rieske_RO_Alpha_N"/>
    <property type="match status" value="1"/>
</dbReference>
<evidence type="ECO:0000256" key="16">
    <source>
        <dbReference type="ARBA" id="ARBA00049548"/>
    </source>
</evidence>
<evidence type="ECO:0000256" key="17">
    <source>
        <dbReference type="SAM" id="MobiDB-lite"/>
    </source>
</evidence>
<keyword evidence="10" id="KW-0411">Iron-sulfur</keyword>
<reference evidence="20" key="1">
    <citation type="submission" date="2021-01" db="EMBL/GenBank/DDBJ databases">
        <authorList>
            <person name="Corre E."/>
            <person name="Pelletier E."/>
            <person name="Niang G."/>
            <person name="Scheremetjew M."/>
            <person name="Finn R."/>
            <person name="Kale V."/>
            <person name="Holt S."/>
            <person name="Cochrane G."/>
            <person name="Meng A."/>
            <person name="Brown T."/>
            <person name="Cohen L."/>
        </authorList>
    </citation>
    <scope>NUCLEOTIDE SEQUENCE</scope>
    <source>
        <strain evidence="20">CCMP1243</strain>
    </source>
</reference>
<organism evidence="20">
    <name type="scientific">Rhizochromulina marina</name>
    <dbReference type="NCBI Taxonomy" id="1034831"/>
    <lineage>
        <taxon>Eukaryota</taxon>
        <taxon>Sar</taxon>
        <taxon>Stramenopiles</taxon>
        <taxon>Ochrophyta</taxon>
        <taxon>Dictyochophyceae</taxon>
        <taxon>Rhizochromulinales</taxon>
        <taxon>Rhizochromulina</taxon>
    </lineage>
</organism>
<keyword evidence="4 18" id="KW-0812">Transmembrane</keyword>
<dbReference type="Gene3D" id="2.102.10.10">
    <property type="entry name" value="Rieske [2Fe-2S] iron-sulphur domain"/>
    <property type="match status" value="1"/>
</dbReference>
<feature type="region of interest" description="Disordered" evidence="17">
    <location>
        <begin position="281"/>
        <end position="306"/>
    </location>
</feature>
<comment type="catalytic activity">
    <reaction evidence="16">
        <text>cholesterol + NADPH + O2 + H(+) = 7-dehydrocholesterol + NADP(+) + 2 H2O</text>
        <dbReference type="Rhea" id="RHEA:45024"/>
        <dbReference type="ChEBI" id="CHEBI:15377"/>
        <dbReference type="ChEBI" id="CHEBI:15378"/>
        <dbReference type="ChEBI" id="CHEBI:15379"/>
        <dbReference type="ChEBI" id="CHEBI:16113"/>
        <dbReference type="ChEBI" id="CHEBI:17759"/>
        <dbReference type="ChEBI" id="CHEBI:57783"/>
        <dbReference type="ChEBI" id="CHEBI:58349"/>
        <dbReference type="EC" id="1.14.19.21"/>
    </reaction>
    <physiologicalReaction direction="left-to-right" evidence="16">
        <dbReference type="Rhea" id="RHEA:45025"/>
    </physiologicalReaction>
</comment>
<feature type="transmembrane region" description="Helical" evidence="18">
    <location>
        <begin position="168"/>
        <end position="194"/>
    </location>
</feature>
<dbReference type="InterPro" id="IPR045605">
    <property type="entry name" value="KshA-like_C"/>
</dbReference>
<evidence type="ECO:0000256" key="1">
    <source>
        <dbReference type="ARBA" id="ARBA00001962"/>
    </source>
</evidence>
<keyword evidence="6" id="KW-0479">Metal-binding</keyword>
<gene>
    <name evidence="20" type="ORF">RMAR1173_LOCUS20636</name>
</gene>
<evidence type="ECO:0000313" key="20">
    <source>
        <dbReference type="EMBL" id="CAD9709643.1"/>
    </source>
</evidence>
<dbReference type="PANTHER" id="PTHR21266">
    <property type="entry name" value="IRON-SULFUR DOMAIN CONTAINING PROTEIN"/>
    <property type="match status" value="1"/>
</dbReference>
<dbReference type="GO" id="GO:0170056">
    <property type="term" value="F:cholesterol 7-desaturase [NAD(P)H] activity"/>
    <property type="evidence" value="ECO:0007669"/>
    <property type="project" value="UniProtKB-EC"/>
</dbReference>
<evidence type="ECO:0000256" key="15">
    <source>
        <dbReference type="ARBA" id="ARBA00047853"/>
    </source>
</evidence>
<evidence type="ECO:0000256" key="18">
    <source>
        <dbReference type="SAM" id="Phobius"/>
    </source>
</evidence>
<dbReference type="PANTHER" id="PTHR21266:SF32">
    <property type="entry name" value="CHOLESTEROL 7-DESATURASE NVD"/>
    <property type="match status" value="1"/>
</dbReference>
<dbReference type="PROSITE" id="PS51296">
    <property type="entry name" value="RIESKE"/>
    <property type="match status" value="1"/>
</dbReference>
<feature type="transmembrane region" description="Helical" evidence="18">
    <location>
        <begin position="215"/>
        <end position="238"/>
    </location>
</feature>
<evidence type="ECO:0000256" key="7">
    <source>
        <dbReference type="ARBA" id="ARBA00022989"/>
    </source>
</evidence>
<dbReference type="GO" id="GO:0046872">
    <property type="term" value="F:metal ion binding"/>
    <property type="evidence" value="ECO:0007669"/>
    <property type="project" value="UniProtKB-KW"/>
</dbReference>
<comment type="pathway">
    <text evidence="12">Steroid hormone biosynthesis; dafachronic acid biosynthesis.</text>
</comment>
<dbReference type="GO" id="GO:0016020">
    <property type="term" value="C:membrane"/>
    <property type="evidence" value="ECO:0007669"/>
    <property type="project" value="UniProtKB-SubCell"/>
</dbReference>
<evidence type="ECO:0000256" key="8">
    <source>
        <dbReference type="ARBA" id="ARBA00023002"/>
    </source>
</evidence>
<dbReference type="GO" id="GO:0051537">
    <property type="term" value="F:2 iron, 2 sulfur cluster binding"/>
    <property type="evidence" value="ECO:0007669"/>
    <property type="project" value="UniProtKB-KW"/>
</dbReference>
<evidence type="ECO:0000256" key="12">
    <source>
        <dbReference type="ARBA" id="ARBA00025712"/>
    </source>
</evidence>
<feature type="transmembrane region" description="Helical" evidence="18">
    <location>
        <begin position="116"/>
        <end position="137"/>
    </location>
</feature>
<evidence type="ECO:0000256" key="14">
    <source>
        <dbReference type="ARBA" id="ARBA00026095"/>
    </source>
</evidence>
<evidence type="ECO:0000256" key="4">
    <source>
        <dbReference type="ARBA" id="ARBA00022692"/>
    </source>
</evidence>
<feature type="transmembrane region" description="Helical" evidence="18">
    <location>
        <begin position="39"/>
        <end position="57"/>
    </location>
</feature>
<comment type="catalytic activity">
    <reaction evidence="15">
        <text>cholesterol + NADH + O2 + H(+) = 7-dehydrocholesterol + NAD(+) + 2 H2O</text>
        <dbReference type="Rhea" id="RHEA:51644"/>
        <dbReference type="ChEBI" id="CHEBI:15377"/>
        <dbReference type="ChEBI" id="CHEBI:15378"/>
        <dbReference type="ChEBI" id="CHEBI:15379"/>
        <dbReference type="ChEBI" id="CHEBI:16113"/>
        <dbReference type="ChEBI" id="CHEBI:17759"/>
        <dbReference type="ChEBI" id="CHEBI:57540"/>
        <dbReference type="ChEBI" id="CHEBI:57945"/>
        <dbReference type="EC" id="1.14.19.21"/>
    </reaction>
    <physiologicalReaction direction="left-to-right" evidence="15">
        <dbReference type="Rhea" id="RHEA:51645"/>
    </physiologicalReaction>
</comment>
<comment type="similarity">
    <text evidence="13">Belongs to the cholesterol 7-desaturase family.</text>
</comment>
<keyword evidence="9" id="KW-0408">Iron</keyword>
<evidence type="ECO:0000256" key="13">
    <source>
        <dbReference type="ARBA" id="ARBA00025729"/>
    </source>
</evidence>
<dbReference type="SUPFAM" id="SSF55961">
    <property type="entry name" value="Bet v1-like"/>
    <property type="match status" value="1"/>
</dbReference>
<evidence type="ECO:0000256" key="10">
    <source>
        <dbReference type="ARBA" id="ARBA00023014"/>
    </source>
</evidence>
<comment type="pathway">
    <text evidence="3">Hormone biosynthesis.</text>
</comment>
<feature type="transmembrane region" description="Helical" evidence="18">
    <location>
        <begin position="366"/>
        <end position="388"/>
    </location>
</feature>
<proteinExistence type="inferred from homology"/>
<keyword evidence="5" id="KW-0001">2Fe-2S</keyword>
<dbReference type="InterPro" id="IPR017941">
    <property type="entry name" value="Rieske_2Fe-2S"/>
</dbReference>
<dbReference type="EMBL" id="HBHJ01031246">
    <property type="protein sequence ID" value="CAD9709643.1"/>
    <property type="molecule type" value="Transcribed_RNA"/>
</dbReference>
<comment type="subcellular location">
    <subcellularLocation>
        <location evidence="2">Membrane</location>
    </subcellularLocation>
</comment>
<dbReference type="SUPFAM" id="SSF50022">
    <property type="entry name" value="ISP domain"/>
    <property type="match status" value="1"/>
</dbReference>
<dbReference type="UniPathway" id="UPA01020"/>
<protein>
    <recommendedName>
        <fullName evidence="14">cholesterol 7-desaturase</fullName>
        <ecNumber evidence="14">1.14.19.21</ecNumber>
    </recommendedName>
</protein>
<evidence type="ECO:0000259" key="19">
    <source>
        <dbReference type="PROSITE" id="PS51296"/>
    </source>
</evidence>
<evidence type="ECO:0000256" key="6">
    <source>
        <dbReference type="ARBA" id="ARBA00022723"/>
    </source>
</evidence>
<evidence type="ECO:0000256" key="9">
    <source>
        <dbReference type="ARBA" id="ARBA00023004"/>
    </source>
</evidence>
<dbReference type="Pfam" id="PF00355">
    <property type="entry name" value="Rieske"/>
    <property type="match status" value="1"/>
</dbReference>